<keyword evidence="1" id="KW-0472">Membrane</keyword>
<feature type="non-terminal residue" evidence="2">
    <location>
        <position position="72"/>
    </location>
</feature>
<reference evidence="2" key="1">
    <citation type="journal article" date="2015" name="Nature">
        <title>Complex archaea that bridge the gap between prokaryotes and eukaryotes.</title>
        <authorList>
            <person name="Spang A."/>
            <person name="Saw J.H."/>
            <person name="Jorgensen S.L."/>
            <person name="Zaremba-Niedzwiedzka K."/>
            <person name="Martijn J."/>
            <person name="Lind A.E."/>
            <person name="van Eijk R."/>
            <person name="Schleper C."/>
            <person name="Guy L."/>
            <person name="Ettema T.J."/>
        </authorList>
    </citation>
    <scope>NUCLEOTIDE SEQUENCE</scope>
</reference>
<evidence type="ECO:0000313" key="2">
    <source>
        <dbReference type="EMBL" id="KKK72480.1"/>
    </source>
</evidence>
<comment type="caution">
    <text evidence="2">The sequence shown here is derived from an EMBL/GenBank/DDBJ whole genome shotgun (WGS) entry which is preliminary data.</text>
</comment>
<organism evidence="2">
    <name type="scientific">marine sediment metagenome</name>
    <dbReference type="NCBI Taxonomy" id="412755"/>
    <lineage>
        <taxon>unclassified sequences</taxon>
        <taxon>metagenomes</taxon>
        <taxon>ecological metagenomes</taxon>
    </lineage>
</organism>
<gene>
    <name evidence="2" type="ORF">LCGC14_2903480</name>
</gene>
<keyword evidence="1" id="KW-0812">Transmembrane</keyword>
<feature type="transmembrane region" description="Helical" evidence="1">
    <location>
        <begin position="6"/>
        <end position="26"/>
    </location>
</feature>
<dbReference type="AlphaFoldDB" id="A0A0F8YFP2"/>
<proteinExistence type="predicted"/>
<accession>A0A0F8YFP2</accession>
<evidence type="ECO:0000256" key="1">
    <source>
        <dbReference type="SAM" id="Phobius"/>
    </source>
</evidence>
<sequence length="72" mass="8231">MGYVIVGIILFIVGFGAGFILHQMMVKNDKKRVILNEKEIKEMAKKGAEKELIKIKERLGKGTKEKDRDEII</sequence>
<protein>
    <submittedName>
        <fullName evidence="2">Uncharacterized protein</fullName>
    </submittedName>
</protein>
<name>A0A0F8YFP2_9ZZZZ</name>
<keyword evidence="1" id="KW-1133">Transmembrane helix</keyword>
<dbReference type="EMBL" id="LAZR01057237">
    <property type="protein sequence ID" value="KKK72480.1"/>
    <property type="molecule type" value="Genomic_DNA"/>
</dbReference>